<evidence type="ECO:0000313" key="2">
    <source>
        <dbReference type="EMBL" id="MBD2532460.1"/>
    </source>
</evidence>
<feature type="region of interest" description="Disordered" evidence="1">
    <location>
        <begin position="1"/>
        <end position="39"/>
    </location>
</feature>
<protein>
    <submittedName>
        <fullName evidence="2">Uncharacterized protein</fullName>
    </submittedName>
</protein>
<accession>A0ABR8DU87</accession>
<organism evidence="2 3">
    <name type="scientific">Nostoc flagelliforme FACHB-838</name>
    <dbReference type="NCBI Taxonomy" id="2692904"/>
    <lineage>
        <taxon>Bacteria</taxon>
        <taxon>Bacillati</taxon>
        <taxon>Cyanobacteriota</taxon>
        <taxon>Cyanophyceae</taxon>
        <taxon>Nostocales</taxon>
        <taxon>Nostocaceae</taxon>
        <taxon>Nostoc</taxon>
    </lineage>
</organism>
<keyword evidence="3" id="KW-1185">Reference proteome</keyword>
<dbReference type="EMBL" id="JACJSI010000059">
    <property type="protein sequence ID" value="MBD2532460.1"/>
    <property type="molecule type" value="Genomic_DNA"/>
</dbReference>
<comment type="caution">
    <text evidence="2">The sequence shown here is derived from an EMBL/GenBank/DDBJ whole genome shotgun (WGS) entry which is preliminary data.</text>
</comment>
<evidence type="ECO:0000256" key="1">
    <source>
        <dbReference type="SAM" id="MobiDB-lite"/>
    </source>
</evidence>
<proteinExistence type="predicted"/>
<sequence length="82" mass="9639">MSALHPKPPHHREQLNSLPTWRINDPTRHRQQDPLPSRPLKSIADISYYGVLAERRSFASTQYDRPKPNYIMFDLILMSLRA</sequence>
<dbReference type="Proteomes" id="UP000623440">
    <property type="component" value="Unassembled WGS sequence"/>
</dbReference>
<name>A0ABR8DU87_9NOSO</name>
<reference evidence="2 3" key="1">
    <citation type="journal article" date="2020" name="ISME J.">
        <title>Comparative genomics reveals insights into cyanobacterial evolution and habitat adaptation.</title>
        <authorList>
            <person name="Chen M.Y."/>
            <person name="Teng W.K."/>
            <person name="Zhao L."/>
            <person name="Hu C.X."/>
            <person name="Zhou Y.K."/>
            <person name="Han B.P."/>
            <person name="Song L.R."/>
            <person name="Shu W.S."/>
        </authorList>
    </citation>
    <scope>NUCLEOTIDE SEQUENCE [LARGE SCALE GENOMIC DNA]</scope>
    <source>
        <strain evidence="2 3">FACHB-838</strain>
    </source>
</reference>
<evidence type="ECO:0000313" key="3">
    <source>
        <dbReference type="Proteomes" id="UP000623440"/>
    </source>
</evidence>
<dbReference type="RefSeq" id="WP_190943088.1">
    <property type="nucleotide sequence ID" value="NZ_JACJSI010000059.1"/>
</dbReference>
<gene>
    <name evidence="2" type="ORF">H6G97_23895</name>
</gene>